<name>A0ABU8GDW1_9ACTN</name>
<organism evidence="2 3">
    <name type="scientific">Streptomyces brasiliscabiei</name>
    <dbReference type="NCBI Taxonomy" id="2736302"/>
    <lineage>
        <taxon>Bacteria</taxon>
        <taxon>Bacillati</taxon>
        <taxon>Actinomycetota</taxon>
        <taxon>Actinomycetes</taxon>
        <taxon>Kitasatosporales</taxon>
        <taxon>Streptomycetaceae</taxon>
        <taxon>Streptomyces</taxon>
    </lineage>
</organism>
<dbReference type="RefSeq" id="WP_336558465.1">
    <property type="nucleotide sequence ID" value="NZ_JBBAYL010000016.1"/>
</dbReference>
<evidence type="ECO:0000313" key="3">
    <source>
        <dbReference type="Proteomes" id="UP001365781"/>
    </source>
</evidence>
<dbReference type="Proteomes" id="UP001365781">
    <property type="component" value="Unassembled WGS sequence"/>
</dbReference>
<accession>A0ABU8GDW1</accession>
<evidence type="ECO:0000313" key="2">
    <source>
        <dbReference type="EMBL" id="MEI5611388.1"/>
    </source>
</evidence>
<proteinExistence type="predicted"/>
<dbReference type="EMBL" id="JBBAYM010000012">
    <property type="protein sequence ID" value="MEI5611388.1"/>
    <property type="molecule type" value="Genomic_DNA"/>
</dbReference>
<feature type="region of interest" description="Disordered" evidence="1">
    <location>
        <begin position="61"/>
        <end position="81"/>
    </location>
</feature>
<gene>
    <name evidence="2" type="ORF">WB403_19720</name>
</gene>
<protein>
    <submittedName>
        <fullName evidence="2">Uncharacterized protein</fullName>
    </submittedName>
</protein>
<keyword evidence="3" id="KW-1185">Reference proteome</keyword>
<evidence type="ECO:0000256" key="1">
    <source>
        <dbReference type="SAM" id="MobiDB-lite"/>
    </source>
</evidence>
<sequence>MAVKTKWTIDHHPCGHTTTVDLSDRPADRRAGYARWLAGRDCTDCWKASRDNDAEEKETWLENKRAQEQAEADNWAKQYRMPPLDGTDRAVAWGSRCRHQLMAAAYTALVLEGDTTEPEWEALEDTARTVTRAGWWIDQREAEPGDLPELLQAASAADRPTENPYA</sequence>
<comment type="caution">
    <text evidence="2">The sequence shown here is derived from an EMBL/GenBank/DDBJ whole genome shotgun (WGS) entry which is preliminary data.</text>
</comment>
<reference evidence="2 3" key="1">
    <citation type="submission" date="2024-03" db="EMBL/GenBank/DDBJ databases">
        <title>First Report of Pectobacterium brasiliscabiei causing potato scab in china.</title>
        <authorList>
            <person name="Handique U."/>
        </authorList>
    </citation>
    <scope>NUCLEOTIDE SEQUENCE [LARGE SCALE GENOMIC DNA]</scope>
    <source>
        <strain evidence="2 3">ZRIMU1503</strain>
    </source>
</reference>
<feature type="region of interest" description="Disordered" evidence="1">
    <location>
        <begin position="141"/>
        <end position="166"/>
    </location>
</feature>